<name>A0A835MHV4_9ROSI</name>
<protein>
    <submittedName>
        <fullName evidence="1">Uncharacterized protein</fullName>
    </submittedName>
</protein>
<sequence>MSVEFNQLLETIVSCSYQYLNYFLLSGGKKLAGILIDTGNLTSPHCKAKDKYMYKFVDLFERYGKALRAGKKKFQIGEASVDHDCIGREILVSGETMELTRNLLLFFPPICHSKLRINKDIKLESLTQPIALTIQAFDQIPTRSRPYNSVRFPTAMKH</sequence>
<dbReference type="EMBL" id="JADGMS010000016">
    <property type="protein sequence ID" value="KAF9667042.1"/>
    <property type="molecule type" value="Genomic_DNA"/>
</dbReference>
<evidence type="ECO:0000313" key="1">
    <source>
        <dbReference type="EMBL" id="KAF9667042.1"/>
    </source>
</evidence>
<gene>
    <name evidence="1" type="ORF">SADUNF_Sadunf16G0291600</name>
</gene>
<comment type="caution">
    <text evidence="1">The sequence shown here is derived from an EMBL/GenBank/DDBJ whole genome shotgun (WGS) entry which is preliminary data.</text>
</comment>
<reference evidence="1 2" key="1">
    <citation type="submission" date="2020-10" db="EMBL/GenBank/DDBJ databases">
        <title>Plant Genome Project.</title>
        <authorList>
            <person name="Zhang R.-G."/>
        </authorList>
    </citation>
    <scope>NUCLEOTIDE SEQUENCE [LARGE SCALE GENOMIC DNA]</scope>
    <source>
        <strain evidence="1">FAFU-HL-1</strain>
        <tissue evidence="1">Leaf</tissue>
    </source>
</reference>
<dbReference type="Proteomes" id="UP000657918">
    <property type="component" value="Chromosome 16"/>
</dbReference>
<organism evidence="1 2">
    <name type="scientific">Salix dunnii</name>
    <dbReference type="NCBI Taxonomy" id="1413687"/>
    <lineage>
        <taxon>Eukaryota</taxon>
        <taxon>Viridiplantae</taxon>
        <taxon>Streptophyta</taxon>
        <taxon>Embryophyta</taxon>
        <taxon>Tracheophyta</taxon>
        <taxon>Spermatophyta</taxon>
        <taxon>Magnoliopsida</taxon>
        <taxon>eudicotyledons</taxon>
        <taxon>Gunneridae</taxon>
        <taxon>Pentapetalae</taxon>
        <taxon>rosids</taxon>
        <taxon>fabids</taxon>
        <taxon>Malpighiales</taxon>
        <taxon>Salicaceae</taxon>
        <taxon>Saliceae</taxon>
        <taxon>Salix</taxon>
    </lineage>
</organism>
<dbReference type="AlphaFoldDB" id="A0A835MHV4"/>
<keyword evidence="2" id="KW-1185">Reference proteome</keyword>
<accession>A0A835MHV4</accession>
<evidence type="ECO:0000313" key="2">
    <source>
        <dbReference type="Proteomes" id="UP000657918"/>
    </source>
</evidence>
<proteinExistence type="predicted"/>